<dbReference type="InterPro" id="IPR002765">
    <property type="entry name" value="UPF0145_YbjQ-like"/>
</dbReference>
<dbReference type="Pfam" id="PF01906">
    <property type="entry name" value="YbjQ_1"/>
    <property type="match status" value="1"/>
</dbReference>
<evidence type="ECO:0008006" key="3">
    <source>
        <dbReference type="Google" id="ProtNLM"/>
    </source>
</evidence>
<comment type="similarity">
    <text evidence="1">Belongs to the UPF0145 family.</text>
</comment>
<accession>A0A3B0XTG4</accession>
<dbReference type="PANTHER" id="PTHR34068:SF2">
    <property type="entry name" value="UPF0145 PROTEIN SCO3412"/>
    <property type="match status" value="1"/>
</dbReference>
<dbReference type="PANTHER" id="PTHR34068">
    <property type="entry name" value="UPF0145 PROTEIN YBJQ"/>
    <property type="match status" value="1"/>
</dbReference>
<dbReference type="EMBL" id="UOFI01000098">
    <property type="protein sequence ID" value="VAW67433.1"/>
    <property type="molecule type" value="Genomic_DNA"/>
</dbReference>
<dbReference type="SUPFAM" id="SSF117782">
    <property type="entry name" value="YbjQ-like"/>
    <property type="match status" value="1"/>
</dbReference>
<evidence type="ECO:0000313" key="2">
    <source>
        <dbReference type="EMBL" id="VAW67433.1"/>
    </source>
</evidence>
<name>A0A3B0XTG4_9ZZZZ</name>
<evidence type="ECO:0000256" key="1">
    <source>
        <dbReference type="ARBA" id="ARBA00010751"/>
    </source>
</evidence>
<sequence length="154" mass="17039">MFDLIVLASLLAIGYFFGQYYEKKHYKSIISRERKYRNIIAVCSRIPPVSETPDASILVTGSVVISVDYFKRFLASLRTLIGGRVVSYESLLDRARREAILRMKEKASTLGADKVFNIKLETASISKNARGGVGSIEVLAYGTALVPVRTSTAI</sequence>
<reference evidence="2" key="1">
    <citation type="submission" date="2018-06" db="EMBL/GenBank/DDBJ databases">
        <authorList>
            <person name="Zhirakovskaya E."/>
        </authorList>
    </citation>
    <scope>NUCLEOTIDE SEQUENCE</scope>
</reference>
<proteinExistence type="inferred from homology"/>
<dbReference type="AlphaFoldDB" id="A0A3B0XTG4"/>
<protein>
    <recommendedName>
        <fullName evidence="3">YbjQ family protein</fullName>
    </recommendedName>
</protein>
<organism evidence="2">
    <name type="scientific">hydrothermal vent metagenome</name>
    <dbReference type="NCBI Taxonomy" id="652676"/>
    <lineage>
        <taxon>unclassified sequences</taxon>
        <taxon>metagenomes</taxon>
        <taxon>ecological metagenomes</taxon>
    </lineage>
</organism>
<dbReference type="Gene3D" id="3.30.110.70">
    <property type="entry name" value="Hypothetical protein apc22750. Chain B"/>
    <property type="match status" value="1"/>
</dbReference>
<dbReference type="InterPro" id="IPR035439">
    <property type="entry name" value="UPF0145_dom_sf"/>
</dbReference>
<gene>
    <name evidence="2" type="ORF">MNBD_GAMMA09-2753</name>
</gene>